<proteinExistence type="predicted"/>
<organism evidence="1 2">
    <name type="scientific">Emticicia soli</name>
    <dbReference type="NCBI Taxonomy" id="2027878"/>
    <lineage>
        <taxon>Bacteria</taxon>
        <taxon>Pseudomonadati</taxon>
        <taxon>Bacteroidota</taxon>
        <taxon>Cytophagia</taxon>
        <taxon>Cytophagales</taxon>
        <taxon>Leadbetterellaceae</taxon>
        <taxon>Emticicia</taxon>
    </lineage>
</organism>
<accession>A0ABW5JAW1</accession>
<dbReference type="EMBL" id="JBHULC010000014">
    <property type="protein sequence ID" value="MFD2522198.1"/>
    <property type="molecule type" value="Genomic_DNA"/>
</dbReference>
<evidence type="ECO:0000313" key="2">
    <source>
        <dbReference type="Proteomes" id="UP001597510"/>
    </source>
</evidence>
<evidence type="ECO:0000313" key="1">
    <source>
        <dbReference type="EMBL" id="MFD2522198.1"/>
    </source>
</evidence>
<keyword evidence="2" id="KW-1185">Reference proteome</keyword>
<protein>
    <submittedName>
        <fullName evidence="1">Uncharacterized protein</fullName>
    </submittedName>
</protein>
<dbReference type="RefSeq" id="WP_340240461.1">
    <property type="nucleotide sequence ID" value="NZ_JBBEWC010000021.1"/>
</dbReference>
<reference evidence="2" key="1">
    <citation type="journal article" date="2019" name="Int. J. Syst. Evol. Microbiol.">
        <title>The Global Catalogue of Microorganisms (GCM) 10K type strain sequencing project: providing services to taxonomists for standard genome sequencing and annotation.</title>
        <authorList>
            <consortium name="The Broad Institute Genomics Platform"/>
            <consortium name="The Broad Institute Genome Sequencing Center for Infectious Disease"/>
            <person name="Wu L."/>
            <person name="Ma J."/>
        </authorList>
    </citation>
    <scope>NUCLEOTIDE SEQUENCE [LARGE SCALE GENOMIC DNA]</scope>
    <source>
        <strain evidence="2">KCTC 52344</strain>
    </source>
</reference>
<gene>
    <name evidence="1" type="ORF">ACFSR2_14960</name>
</gene>
<sequence>MSNKLNLSAVERYSKAYAARVCDEFFAQNNTISGKQILSLCNVQQVNLLTIRALFEKWQGDTQRLRSPYFDFTAPEVQQALKNFMNIVSQFISVKREQFEPLLVDSVGETLVLILEPQTFYKELMRDLPNFRFTQENAAPLTKYIQINKQVLPNLVEKLNGKEFVFANQAMTWIEEMPITAENPDKYLALFAQKVPIPDELVPSKAVSVADVINNPSAASFFDLELNKPAVEERPYVPPQPVVVPPPVVITEPVVQQVNTYVEPPQYVEPPRPEPVREVVVENRPPAPIFEQKLGSVMSKVNEPNSYEKSPSREAEELRLNEKLALASEQKSLNDQARANKTILDHHQNNRIEGINSAISLNQRFLFTNNLFGGNIQAFSHALDEIELCKDFGEAKELILKKYVPRYLWDITGAEAEEFIEIVKRRFN</sequence>
<name>A0ABW5JAW1_9BACT</name>
<dbReference type="Proteomes" id="UP001597510">
    <property type="component" value="Unassembled WGS sequence"/>
</dbReference>
<comment type="caution">
    <text evidence="1">The sequence shown here is derived from an EMBL/GenBank/DDBJ whole genome shotgun (WGS) entry which is preliminary data.</text>
</comment>